<dbReference type="CDD" id="cd08231">
    <property type="entry name" value="MDR_TM0436_like"/>
    <property type="match status" value="1"/>
</dbReference>
<feature type="domain" description="Alcohol dehydrogenase-like N-terminal" evidence="3">
    <location>
        <begin position="39"/>
        <end position="158"/>
    </location>
</feature>
<dbReference type="SUPFAM" id="SSF51735">
    <property type="entry name" value="NAD(P)-binding Rossmann-fold domains"/>
    <property type="match status" value="1"/>
</dbReference>
<name>A0A4R7C9U7_9HYPH</name>
<accession>A0A4R7C9U7</accession>
<feature type="domain" description="Alcohol dehydrogenase-like C-terminal" evidence="2">
    <location>
        <begin position="211"/>
        <end position="343"/>
    </location>
</feature>
<dbReference type="InterPro" id="IPR036291">
    <property type="entry name" value="NAD(P)-bd_dom_sf"/>
</dbReference>
<organism evidence="4 5">
    <name type="scientific">Enterovirga rhinocerotis</name>
    <dbReference type="NCBI Taxonomy" id="1339210"/>
    <lineage>
        <taxon>Bacteria</taxon>
        <taxon>Pseudomonadati</taxon>
        <taxon>Pseudomonadota</taxon>
        <taxon>Alphaproteobacteria</taxon>
        <taxon>Hyphomicrobiales</taxon>
        <taxon>Methylobacteriaceae</taxon>
        <taxon>Enterovirga</taxon>
    </lineage>
</organism>
<evidence type="ECO:0000313" key="4">
    <source>
        <dbReference type="EMBL" id="TDR94135.1"/>
    </source>
</evidence>
<keyword evidence="1" id="KW-0560">Oxidoreductase</keyword>
<dbReference type="GO" id="GO:0016491">
    <property type="term" value="F:oxidoreductase activity"/>
    <property type="evidence" value="ECO:0007669"/>
    <property type="project" value="UniProtKB-KW"/>
</dbReference>
<dbReference type="Pfam" id="PF00107">
    <property type="entry name" value="ADH_zinc_N"/>
    <property type="match status" value="1"/>
</dbReference>
<sequence length="393" mass="42604">MLSGAEAASAVGGIKVATFDGPGAKPVLRTVPWPKVPKKAALLKIGACGVCGTDQHILKGHWPKPLPWPFTLGHEIGAVIVEKGDELKEDFMGKPLEVGSRVMIPPLMPCGSCYYCVHYPETANKCLTPVYYGRYLGFEKAPHLWGGWAEHVYVDLDMLPGTKIYKLPDDMPLRLGALSEPMTSCIRAFNRATRAGGFRWGDTVVIQGSGPIGILAVAAAQEMGAGRVICVGAPEEPRLKLARRFGAEATVNLDEFKTPEARIARVREIVGGFGADLVMDCSGHPTAGPEGIEFLRDGGTYVEMGQFTDAGSIQTNWHRICTKDLNVLGSWGFTGNDLPLGVDMLYRTRDRYPYYDMQTLYPLTEAGIAEAVADAMAMRTVKSTIVPFPELAD</sequence>
<dbReference type="InterPro" id="IPR050129">
    <property type="entry name" value="Zn_alcohol_dh"/>
</dbReference>
<dbReference type="EMBL" id="SNZR01000011">
    <property type="protein sequence ID" value="TDR94135.1"/>
    <property type="molecule type" value="Genomic_DNA"/>
</dbReference>
<dbReference type="PANTHER" id="PTHR43401:SF2">
    <property type="entry name" value="L-THREONINE 3-DEHYDROGENASE"/>
    <property type="match status" value="1"/>
</dbReference>
<dbReference type="Proteomes" id="UP000295122">
    <property type="component" value="Unassembled WGS sequence"/>
</dbReference>
<keyword evidence="5" id="KW-1185">Reference proteome</keyword>
<dbReference type="Pfam" id="PF08240">
    <property type="entry name" value="ADH_N"/>
    <property type="match status" value="1"/>
</dbReference>
<dbReference type="InterPro" id="IPR013154">
    <property type="entry name" value="ADH-like_N"/>
</dbReference>
<evidence type="ECO:0000259" key="2">
    <source>
        <dbReference type="Pfam" id="PF00107"/>
    </source>
</evidence>
<protein>
    <submittedName>
        <fullName evidence="4">Threonine dehydrogenase-like Zn-dependent dehydrogenase</fullName>
    </submittedName>
</protein>
<dbReference type="InterPro" id="IPR011032">
    <property type="entry name" value="GroES-like_sf"/>
</dbReference>
<dbReference type="RefSeq" id="WP_133769063.1">
    <property type="nucleotide sequence ID" value="NZ_SNZR01000011.1"/>
</dbReference>
<dbReference type="Gene3D" id="3.90.180.10">
    <property type="entry name" value="Medium-chain alcohol dehydrogenases, catalytic domain"/>
    <property type="match status" value="1"/>
</dbReference>
<comment type="caution">
    <text evidence="4">The sequence shown here is derived from an EMBL/GenBank/DDBJ whole genome shotgun (WGS) entry which is preliminary data.</text>
</comment>
<evidence type="ECO:0000313" key="5">
    <source>
        <dbReference type="Proteomes" id="UP000295122"/>
    </source>
</evidence>
<proteinExistence type="predicted"/>
<dbReference type="SUPFAM" id="SSF50129">
    <property type="entry name" value="GroES-like"/>
    <property type="match status" value="1"/>
</dbReference>
<evidence type="ECO:0000259" key="3">
    <source>
        <dbReference type="Pfam" id="PF08240"/>
    </source>
</evidence>
<dbReference type="Gene3D" id="3.40.50.720">
    <property type="entry name" value="NAD(P)-binding Rossmann-like Domain"/>
    <property type="match status" value="1"/>
</dbReference>
<dbReference type="OrthoDB" id="9773078at2"/>
<gene>
    <name evidence="4" type="ORF">EV668_1411</name>
</gene>
<dbReference type="InterPro" id="IPR013149">
    <property type="entry name" value="ADH-like_C"/>
</dbReference>
<dbReference type="PANTHER" id="PTHR43401">
    <property type="entry name" value="L-THREONINE 3-DEHYDROGENASE"/>
    <property type="match status" value="1"/>
</dbReference>
<dbReference type="AlphaFoldDB" id="A0A4R7C9U7"/>
<reference evidence="4 5" key="1">
    <citation type="submission" date="2019-03" db="EMBL/GenBank/DDBJ databases">
        <title>Genomic Encyclopedia of Type Strains, Phase IV (KMG-IV): sequencing the most valuable type-strain genomes for metagenomic binning, comparative biology and taxonomic classification.</title>
        <authorList>
            <person name="Goeker M."/>
        </authorList>
    </citation>
    <scope>NUCLEOTIDE SEQUENCE [LARGE SCALE GENOMIC DNA]</scope>
    <source>
        <strain evidence="4 5">DSM 25903</strain>
    </source>
</reference>
<evidence type="ECO:0000256" key="1">
    <source>
        <dbReference type="ARBA" id="ARBA00023002"/>
    </source>
</evidence>